<feature type="transmembrane region" description="Helical" evidence="7">
    <location>
        <begin position="230"/>
        <end position="249"/>
    </location>
</feature>
<proteinExistence type="inferred from homology"/>
<reference evidence="10" key="1">
    <citation type="submission" date="2017-11" db="EMBL/GenBank/DDBJ databases">
        <title>Genome sequence of Pantoea sp. MSR2.</title>
        <authorList>
            <person name="Nascimento F.X."/>
        </authorList>
    </citation>
    <scope>NUCLEOTIDE SEQUENCE [LARGE SCALE GENOMIC DNA]</scope>
    <source>
        <strain evidence="10">MSR2</strain>
    </source>
</reference>
<gene>
    <name evidence="9" type="ORF">CTZ24_15325</name>
    <name evidence="8" type="ORF">Q3404_01265</name>
</gene>
<evidence type="ECO:0000256" key="6">
    <source>
        <dbReference type="ARBA" id="ARBA00023136"/>
    </source>
</evidence>
<protein>
    <submittedName>
        <fullName evidence="9">YeiH family putative sulfate export transporter</fullName>
    </submittedName>
</protein>
<evidence type="ECO:0000313" key="9">
    <source>
        <dbReference type="EMBL" id="QGR07711.1"/>
    </source>
</evidence>
<dbReference type="NCBIfam" id="TIGR00698">
    <property type="entry name" value="YeiH family putative sulfate export transporter"/>
    <property type="match status" value="1"/>
</dbReference>
<feature type="transmembrane region" description="Helical" evidence="7">
    <location>
        <begin position="163"/>
        <end position="184"/>
    </location>
</feature>
<evidence type="ECO:0000256" key="7">
    <source>
        <dbReference type="SAM" id="Phobius"/>
    </source>
</evidence>
<evidence type="ECO:0000256" key="4">
    <source>
        <dbReference type="ARBA" id="ARBA00022692"/>
    </source>
</evidence>
<dbReference type="Proteomes" id="UP000424872">
    <property type="component" value="Chromosome"/>
</dbReference>
<evidence type="ECO:0000313" key="11">
    <source>
        <dbReference type="Proteomes" id="UP001171299"/>
    </source>
</evidence>
<comment type="similarity">
    <text evidence="2">Belongs to the UPF0324 family.</text>
</comment>
<feature type="transmembrane region" description="Helical" evidence="7">
    <location>
        <begin position="106"/>
        <end position="127"/>
    </location>
</feature>
<evidence type="ECO:0000256" key="1">
    <source>
        <dbReference type="ARBA" id="ARBA00004651"/>
    </source>
</evidence>
<dbReference type="RefSeq" id="WP_208723957.1">
    <property type="nucleotide sequence ID" value="NZ_CP024636.1"/>
</dbReference>
<dbReference type="InterPro" id="IPR004630">
    <property type="entry name" value="UPF0324_YeiH-like"/>
</dbReference>
<dbReference type="Pfam" id="PF03601">
    <property type="entry name" value="Cons_hypoth698"/>
    <property type="match status" value="1"/>
</dbReference>
<dbReference type="PANTHER" id="PTHR30106">
    <property type="entry name" value="INNER MEMBRANE PROTEIN YEIH-RELATED"/>
    <property type="match status" value="1"/>
</dbReference>
<reference evidence="9" key="2">
    <citation type="journal article" date="2020" name="Environ. Microbiol.">
        <title>The extreme plant-growth-promoting properties of Pantoea phytobeneficialis MSR2 revealed by functional and genomic analysis.</title>
        <authorList>
            <person name="Nascimento F.X."/>
            <person name="Hernandez A.G."/>
            <person name="Glick B.R."/>
            <person name="Rossi M.J."/>
        </authorList>
    </citation>
    <scope>NUCLEOTIDE SEQUENCE</scope>
    <source>
        <strain evidence="9">MSR2</strain>
    </source>
</reference>
<accession>A0AAP9H7F4</accession>
<keyword evidence="4 7" id="KW-0812">Transmembrane</keyword>
<dbReference type="GO" id="GO:0005886">
    <property type="term" value="C:plasma membrane"/>
    <property type="evidence" value="ECO:0007669"/>
    <property type="project" value="UniProtKB-SubCell"/>
</dbReference>
<keyword evidence="5 7" id="KW-1133">Transmembrane helix</keyword>
<dbReference type="EMBL" id="CP024636">
    <property type="protein sequence ID" value="QGR07711.1"/>
    <property type="molecule type" value="Genomic_DNA"/>
</dbReference>
<evidence type="ECO:0000256" key="3">
    <source>
        <dbReference type="ARBA" id="ARBA00022475"/>
    </source>
</evidence>
<feature type="transmembrane region" description="Helical" evidence="7">
    <location>
        <begin position="293"/>
        <end position="311"/>
    </location>
</feature>
<sequence length="353" mass="37392">MADISVSKTPFPFHHWLPGLLLTAAIAGCAALLAQQPWLAGAGFGALTLAIILGILLGNSLYPRLASQCDSGVLLAKQRLLRLGIILYGFRITLQQIGDVGLSGVLIDVLVLSSTFMLTCFLGIRLLKMDRETVWLIGAGSSICGAAAVLASEPIIKAEPSKVAVAVATVVLFGTLGILLYPVIWTLIPPVSEAHFGIYTGSTLHEVAQVVAAGHAIGADAENNAVIAKMLRVMMLAPFLLVLGSWLRRQRSHSSTRSQPVAFPWFALLFIGVALFNSLHLLPANVVGGINQLTNLMLAMAMAALGLTTRFSALKQAGVKPLLLGSMVFIWLIIGGGALNVLVQHFMAQVHPL</sequence>
<evidence type="ECO:0000256" key="2">
    <source>
        <dbReference type="ARBA" id="ARBA00007977"/>
    </source>
</evidence>
<dbReference type="KEGG" id="ppho:CTZ24_15325"/>
<dbReference type="PANTHER" id="PTHR30106:SF2">
    <property type="entry name" value="UPF0324 INNER MEMBRANE PROTEIN YEIH"/>
    <property type="match status" value="1"/>
</dbReference>
<feature type="transmembrane region" description="Helical" evidence="7">
    <location>
        <begin position="41"/>
        <end position="62"/>
    </location>
</feature>
<comment type="subcellular location">
    <subcellularLocation>
        <location evidence="1">Cell membrane</location>
        <topology evidence="1">Multi-pass membrane protein</topology>
    </subcellularLocation>
</comment>
<dbReference type="AlphaFoldDB" id="A0AAP9H7F4"/>
<feature type="transmembrane region" description="Helical" evidence="7">
    <location>
        <begin position="15"/>
        <end position="34"/>
    </location>
</feature>
<dbReference type="InterPro" id="IPR018383">
    <property type="entry name" value="UPF0324_pro"/>
</dbReference>
<evidence type="ECO:0000313" key="8">
    <source>
        <dbReference type="EMBL" id="MDO6405191.1"/>
    </source>
</evidence>
<organism evidence="9 10">
    <name type="scientific">Pantoea phytobeneficialis</name>
    <dbReference type="NCBI Taxonomy" id="2052056"/>
    <lineage>
        <taxon>Bacteria</taxon>
        <taxon>Pseudomonadati</taxon>
        <taxon>Pseudomonadota</taxon>
        <taxon>Gammaproteobacteria</taxon>
        <taxon>Enterobacterales</taxon>
        <taxon>Erwiniaceae</taxon>
        <taxon>Pantoea</taxon>
    </lineage>
</organism>
<feature type="transmembrane region" description="Helical" evidence="7">
    <location>
        <begin position="323"/>
        <end position="343"/>
    </location>
</feature>
<keyword evidence="6 7" id="KW-0472">Membrane</keyword>
<feature type="transmembrane region" description="Helical" evidence="7">
    <location>
        <begin position="133"/>
        <end position="151"/>
    </location>
</feature>
<keyword evidence="3" id="KW-1003">Cell membrane</keyword>
<feature type="transmembrane region" description="Helical" evidence="7">
    <location>
        <begin position="261"/>
        <end position="281"/>
    </location>
</feature>
<dbReference type="EMBL" id="JAUOOM010000001">
    <property type="protein sequence ID" value="MDO6405191.1"/>
    <property type="molecule type" value="Genomic_DNA"/>
</dbReference>
<name>A0AAP9H7F4_9GAMM</name>
<keyword evidence="11" id="KW-1185">Reference proteome</keyword>
<dbReference type="Proteomes" id="UP001171299">
    <property type="component" value="Unassembled WGS sequence"/>
</dbReference>
<evidence type="ECO:0000313" key="10">
    <source>
        <dbReference type="Proteomes" id="UP000424872"/>
    </source>
</evidence>
<reference evidence="8" key="3">
    <citation type="submission" date="2023-07" db="EMBL/GenBank/DDBJ databases">
        <title>The extreme plant-growth-promoting properties of Pantoea phytobeneficialis PF55 revealed by functional and genomic analysis.</title>
        <authorList>
            <person name="Nascimento F.X."/>
            <person name="Marcio R.J."/>
        </authorList>
    </citation>
    <scope>NUCLEOTIDE SEQUENCE</scope>
    <source>
        <strain evidence="8">PF55</strain>
    </source>
</reference>
<evidence type="ECO:0000256" key="5">
    <source>
        <dbReference type="ARBA" id="ARBA00022989"/>
    </source>
</evidence>